<feature type="region of interest" description="Disordered" evidence="1">
    <location>
        <begin position="113"/>
        <end position="165"/>
    </location>
</feature>
<dbReference type="AlphaFoldDB" id="A0AAV1KS90"/>
<reference evidence="2 3" key="1">
    <citation type="submission" date="2023-11" db="EMBL/GenBank/DDBJ databases">
        <authorList>
            <person name="Hedman E."/>
            <person name="Englund M."/>
            <person name="Stromberg M."/>
            <person name="Nyberg Akerstrom W."/>
            <person name="Nylinder S."/>
            <person name="Jareborg N."/>
            <person name="Kallberg Y."/>
            <person name="Kronander E."/>
        </authorList>
    </citation>
    <scope>NUCLEOTIDE SEQUENCE [LARGE SCALE GENOMIC DNA]</scope>
</reference>
<sequence>MLRCRYDERGGAAPGGARVPHAVPAELPRRALRDHAGVLAQGPAQAAHVRDAAVEAGGLLHHGQLGVQGGLRLLSPALPAASPTRARAPHAWPVPHAARATNAAQQCLHAAPADAPAGRAPGQPHAHAGAPAAAAPALDSDSAASGTDPDPAASGSQPDTVASGS</sequence>
<dbReference type="EMBL" id="CAVLGL010000068">
    <property type="protein sequence ID" value="CAK1584657.1"/>
    <property type="molecule type" value="Genomic_DNA"/>
</dbReference>
<proteinExistence type="predicted"/>
<feature type="compositionally biased region" description="Polar residues" evidence="1">
    <location>
        <begin position="154"/>
        <end position="165"/>
    </location>
</feature>
<dbReference type="Proteomes" id="UP001314205">
    <property type="component" value="Unassembled WGS sequence"/>
</dbReference>
<accession>A0AAV1KS90</accession>
<comment type="caution">
    <text evidence="2">The sequence shown here is derived from an EMBL/GenBank/DDBJ whole genome shotgun (WGS) entry which is preliminary data.</text>
</comment>
<feature type="compositionally biased region" description="Basic and acidic residues" evidence="1">
    <location>
        <begin position="1"/>
        <end position="10"/>
    </location>
</feature>
<feature type="compositionally biased region" description="Low complexity" evidence="1">
    <location>
        <begin position="113"/>
        <end position="146"/>
    </location>
</feature>
<organism evidence="2 3">
    <name type="scientific">Parnassius mnemosyne</name>
    <name type="common">clouded apollo</name>
    <dbReference type="NCBI Taxonomy" id="213953"/>
    <lineage>
        <taxon>Eukaryota</taxon>
        <taxon>Metazoa</taxon>
        <taxon>Ecdysozoa</taxon>
        <taxon>Arthropoda</taxon>
        <taxon>Hexapoda</taxon>
        <taxon>Insecta</taxon>
        <taxon>Pterygota</taxon>
        <taxon>Neoptera</taxon>
        <taxon>Endopterygota</taxon>
        <taxon>Lepidoptera</taxon>
        <taxon>Glossata</taxon>
        <taxon>Ditrysia</taxon>
        <taxon>Papilionoidea</taxon>
        <taxon>Papilionidae</taxon>
        <taxon>Parnassiinae</taxon>
        <taxon>Parnassini</taxon>
        <taxon>Parnassius</taxon>
        <taxon>Driopa</taxon>
    </lineage>
</organism>
<protein>
    <submittedName>
        <fullName evidence="2">Uncharacterized protein</fullName>
    </submittedName>
</protein>
<name>A0AAV1KS90_9NEOP</name>
<gene>
    <name evidence="2" type="ORF">PARMNEM_LOCUS5856</name>
</gene>
<feature type="region of interest" description="Disordered" evidence="1">
    <location>
        <begin position="1"/>
        <end position="20"/>
    </location>
</feature>
<keyword evidence="3" id="KW-1185">Reference proteome</keyword>
<evidence type="ECO:0000313" key="2">
    <source>
        <dbReference type="EMBL" id="CAK1584657.1"/>
    </source>
</evidence>
<evidence type="ECO:0000256" key="1">
    <source>
        <dbReference type="SAM" id="MobiDB-lite"/>
    </source>
</evidence>
<evidence type="ECO:0000313" key="3">
    <source>
        <dbReference type="Proteomes" id="UP001314205"/>
    </source>
</evidence>